<proteinExistence type="predicted"/>
<feature type="compositionally biased region" description="Basic and acidic residues" evidence="1">
    <location>
        <begin position="47"/>
        <end position="59"/>
    </location>
</feature>
<feature type="compositionally biased region" description="Acidic residues" evidence="1">
    <location>
        <begin position="60"/>
        <end position="71"/>
    </location>
</feature>
<feature type="region of interest" description="Disordered" evidence="1">
    <location>
        <begin position="47"/>
        <end position="71"/>
    </location>
</feature>
<accession>A0ABR7DAC2</accession>
<dbReference type="EMBL" id="JACOOO010000007">
    <property type="protein sequence ID" value="MBC5628341.1"/>
    <property type="molecule type" value="Genomic_DNA"/>
</dbReference>
<evidence type="ECO:0000256" key="2">
    <source>
        <dbReference type="SAM" id="Phobius"/>
    </source>
</evidence>
<evidence type="ECO:0000256" key="1">
    <source>
        <dbReference type="SAM" id="MobiDB-lite"/>
    </source>
</evidence>
<evidence type="ECO:0008006" key="5">
    <source>
        <dbReference type="Google" id="ProtNLM"/>
    </source>
</evidence>
<organism evidence="3 4">
    <name type="scientific">Clostridium hominis</name>
    <dbReference type="NCBI Taxonomy" id="2763036"/>
    <lineage>
        <taxon>Bacteria</taxon>
        <taxon>Bacillati</taxon>
        <taxon>Bacillota</taxon>
        <taxon>Clostridia</taxon>
        <taxon>Eubacteriales</taxon>
        <taxon>Clostridiaceae</taxon>
        <taxon>Clostridium</taxon>
    </lineage>
</organism>
<evidence type="ECO:0000313" key="4">
    <source>
        <dbReference type="Proteomes" id="UP000596929"/>
    </source>
</evidence>
<sequence length="71" mass="7685">MDNKEKVLIGAVGFLAGATVGFLLAPIKNKISLESFSCNTFEDLKSNSDLEESEAKNNETSEDGETEEAEE</sequence>
<gene>
    <name evidence="3" type="ORF">H8S20_05470</name>
</gene>
<reference evidence="3 4" key="1">
    <citation type="submission" date="2020-08" db="EMBL/GenBank/DDBJ databases">
        <title>Genome public.</title>
        <authorList>
            <person name="Liu C."/>
            <person name="Sun Q."/>
        </authorList>
    </citation>
    <scope>NUCLEOTIDE SEQUENCE [LARGE SCALE GENOMIC DNA]</scope>
    <source>
        <strain evidence="3 4">NSJ-6</strain>
    </source>
</reference>
<dbReference type="RefSeq" id="WP_186859493.1">
    <property type="nucleotide sequence ID" value="NZ_JACOOO010000007.1"/>
</dbReference>
<keyword evidence="4" id="KW-1185">Reference proteome</keyword>
<comment type="caution">
    <text evidence="3">The sequence shown here is derived from an EMBL/GenBank/DDBJ whole genome shotgun (WGS) entry which is preliminary data.</text>
</comment>
<evidence type="ECO:0000313" key="3">
    <source>
        <dbReference type="EMBL" id="MBC5628341.1"/>
    </source>
</evidence>
<name>A0ABR7DAC2_9CLOT</name>
<keyword evidence="2" id="KW-1133">Transmembrane helix</keyword>
<dbReference type="Proteomes" id="UP000596929">
    <property type="component" value="Unassembled WGS sequence"/>
</dbReference>
<feature type="transmembrane region" description="Helical" evidence="2">
    <location>
        <begin position="7"/>
        <end position="27"/>
    </location>
</feature>
<protein>
    <recommendedName>
        <fullName evidence="5">YtxH domain-containing protein</fullName>
    </recommendedName>
</protein>
<keyword evidence="2" id="KW-0812">Transmembrane</keyword>
<keyword evidence="2" id="KW-0472">Membrane</keyword>